<evidence type="ECO:0000313" key="2">
    <source>
        <dbReference type="EMBL" id="OMJ25222.1"/>
    </source>
</evidence>
<proteinExistence type="predicted"/>
<organism evidence="2 3">
    <name type="scientific">Smittium culicis</name>
    <dbReference type="NCBI Taxonomy" id="133412"/>
    <lineage>
        <taxon>Eukaryota</taxon>
        <taxon>Fungi</taxon>
        <taxon>Fungi incertae sedis</taxon>
        <taxon>Zoopagomycota</taxon>
        <taxon>Kickxellomycotina</taxon>
        <taxon>Harpellomycetes</taxon>
        <taxon>Harpellales</taxon>
        <taxon>Legeriomycetaceae</taxon>
        <taxon>Smittium</taxon>
    </lineage>
</organism>
<protein>
    <recommendedName>
        <fullName evidence="4">Lipoprotein</fullName>
    </recommendedName>
</protein>
<dbReference type="EMBL" id="LSSM01001681">
    <property type="protein sequence ID" value="OMJ25222.1"/>
    <property type="molecule type" value="Genomic_DNA"/>
</dbReference>
<dbReference type="Proteomes" id="UP000187429">
    <property type="component" value="Unassembled WGS sequence"/>
</dbReference>
<sequence length="126" mass="14116">MLKKSAILIFLSACLNIGHSQSPGNFELNFSTNENFSEGFKESRILGGCVNFGSIYNVMRVKTLEDAEMLVYRGFGCKDLIGRKDVCGVHTDKNVINSYGVAFITSIKVEPKKFGCLYLRKKYNID</sequence>
<name>A0A1R1YE89_9FUNG</name>
<feature type="signal peptide" evidence="1">
    <location>
        <begin position="1"/>
        <end position="20"/>
    </location>
</feature>
<keyword evidence="3" id="KW-1185">Reference proteome</keyword>
<feature type="chain" id="PRO_5013113919" description="Lipoprotein" evidence="1">
    <location>
        <begin position="21"/>
        <end position="126"/>
    </location>
</feature>
<evidence type="ECO:0000313" key="3">
    <source>
        <dbReference type="Proteomes" id="UP000187429"/>
    </source>
</evidence>
<accession>A0A1R1YE89</accession>
<evidence type="ECO:0008006" key="4">
    <source>
        <dbReference type="Google" id="ProtNLM"/>
    </source>
</evidence>
<evidence type="ECO:0000256" key="1">
    <source>
        <dbReference type="SAM" id="SignalP"/>
    </source>
</evidence>
<keyword evidence="1" id="KW-0732">Signal</keyword>
<comment type="caution">
    <text evidence="2">The sequence shown here is derived from an EMBL/GenBank/DDBJ whole genome shotgun (WGS) entry which is preliminary data.</text>
</comment>
<gene>
    <name evidence="2" type="ORF">AYI69_g4369</name>
</gene>
<dbReference type="AlphaFoldDB" id="A0A1R1YE89"/>
<reference evidence="3" key="1">
    <citation type="submission" date="2017-01" db="EMBL/GenBank/DDBJ databases">
        <authorList>
            <person name="Wang Y."/>
            <person name="White M."/>
            <person name="Kvist S."/>
            <person name="Moncalvo J.-M."/>
        </authorList>
    </citation>
    <scope>NUCLEOTIDE SEQUENCE [LARGE SCALE GENOMIC DNA]</scope>
    <source>
        <strain evidence="3">ID-206-W2</strain>
    </source>
</reference>